<organism evidence="4 5">
    <name type="scientific">Tremella mesenterica</name>
    <name type="common">Jelly fungus</name>
    <dbReference type="NCBI Taxonomy" id="5217"/>
    <lineage>
        <taxon>Eukaryota</taxon>
        <taxon>Fungi</taxon>
        <taxon>Dikarya</taxon>
        <taxon>Basidiomycota</taxon>
        <taxon>Agaricomycotina</taxon>
        <taxon>Tremellomycetes</taxon>
        <taxon>Tremellales</taxon>
        <taxon>Tremellaceae</taxon>
        <taxon>Tremella</taxon>
    </lineage>
</organism>
<dbReference type="Pfam" id="PF10383">
    <property type="entry name" value="Clr2"/>
    <property type="match status" value="1"/>
</dbReference>
<feature type="compositionally biased region" description="Basic and acidic residues" evidence="1">
    <location>
        <begin position="7"/>
        <end position="20"/>
    </location>
</feature>
<dbReference type="Proteomes" id="UP000289152">
    <property type="component" value="Unassembled WGS sequence"/>
</dbReference>
<dbReference type="GO" id="GO:0031934">
    <property type="term" value="C:mating-type region heterochromatin"/>
    <property type="evidence" value="ECO:0007669"/>
    <property type="project" value="TreeGrafter"/>
</dbReference>
<dbReference type="VEuPathDB" id="FungiDB:TREMEDRAFT_42032"/>
<feature type="region of interest" description="Disordered" evidence="1">
    <location>
        <begin position="144"/>
        <end position="183"/>
    </location>
</feature>
<dbReference type="GO" id="GO:0030466">
    <property type="term" value="P:silent mating-type cassette heterochromatin formation"/>
    <property type="evidence" value="ECO:0007669"/>
    <property type="project" value="TreeGrafter"/>
</dbReference>
<name>A0A4Q1BWN2_TREME</name>
<feature type="compositionally biased region" description="Low complexity" evidence="1">
    <location>
        <begin position="499"/>
        <end position="514"/>
    </location>
</feature>
<reference evidence="4 5" key="1">
    <citation type="submission" date="2016-06" db="EMBL/GenBank/DDBJ databases">
        <title>Evolution of pathogenesis and genome organization in the Tremellales.</title>
        <authorList>
            <person name="Cuomo C."/>
            <person name="Litvintseva A."/>
            <person name="Heitman J."/>
            <person name="Chen Y."/>
            <person name="Sun S."/>
            <person name="Springer D."/>
            <person name="Dromer F."/>
            <person name="Young S."/>
            <person name="Zeng Q."/>
            <person name="Chapman S."/>
            <person name="Gujja S."/>
            <person name="Saif S."/>
            <person name="Birren B."/>
        </authorList>
    </citation>
    <scope>NUCLEOTIDE SEQUENCE [LARGE SCALE GENOMIC DNA]</scope>
    <source>
        <strain evidence="4 5">ATCC 28783</strain>
    </source>
</reference>
<dbReference type="Pfam" id="PF16761">
    <property type="entry name" value="Clr2_transil"/>
    <property type="match status" value="1"/>
</dbReference>
<protein>
    <recommendedName>
        <fullName evidence="6">Cryptic loci regulator 2 N-terminal domain-containing protein</fullName>
    </recommendedName>
</protein>
<dbReference type="GO" id="GO:0033553">
    <property type="term" value="C:rDNA heterochromatin"/>
    <property type="evidence" value="ECO:0007669"/>
    <property type="project" value="TreeGrafter"/>
</dbReference>
<dbReference type="InterPro" id="IPR038986">
    <property type="entry name" value="Clr2"/>
</dbReference>
<gene>
    <name evidence="4" type="ORF">M231_00114</name>
</gene>
<feature type="region of interest" description="Disordered" evidence="1">
    <location>
        <begin position="1"/>
        <end position="20"/>
    </location>
</feature>
<sequence>MPTLISTHEKLKWPRSDGDPSRWPARELSGIAGWFERCTPGDTKYTLYEEKVGQMLAEHLGIPGNGTTHRISLPEGYALYSHNKPQSEGSIRTDVYLYGSTHVTKFRSPAEFFEHAQWLFDTSRPLSDHTRCECRYNSTSTIAQAKRQKNAGGSPAMKRVSGADGSGSRKRAKEDDGSEDMDQTAVVPLERTTDLQTGRRFRKGELVWMRISTITPPIDHPKKGLPSLTHWPALIADIRTATKTITEGATDVAWTSAMGPPPPGVQVKTVVKHIIEHHLRPLGLFAQADEVVKISKDLLPWQLGNELLGGAEGWLALGEEGTRIIKESVEKETKADGKTSHDLSLEERWRAKWGKRWRFLELPQEWELQVFRIGVALKTAHAITNSWTQTDRIEADVIFGAEVNPEDARKIMSQEKTLYQGLWWGGERIWCDDMVRLKKNRSELPVGPLKAPSPGSEDRAVLLKVRVITVEITPSTDKETSFLCLCYGDLFEVADASSEKPTTQSQPQQSSPLPSDKPPKGYEYRQLNDPGFEVTCDVIDIAGRLYSDLLDAKTQTFFLDPDSPELKKGRTAHGDSVKALLGLKPGMTTASKSEHWMEDLYGIVSEANRKTENDLKTFYGKLLMERGIRFPIRKPSNGTEVINTVTNGAPSTLAEAIGVK</sequence>
<keyword evidence="5" id="KW-1185">Reference proteome</keyword>
<evidence type="ECO:0000259" key="3">
    <source>
        <dbReference type="Pfam" id="PF16761"/>
    </source>
</evidence>
<evidence type="ECO:0000313" key="5">
    <source>
        <dbReference type="Proteomes" id="UP000289152"/>
    </source>
</evidence>
<evidence type="ECO:0008006" key="6">
    <source>
        <dbReference type="Google" id="ProtNLM"/>
    </source>
</evidence>
<dbReference type="PANTHER" id="PTHR38046">
    <property type="entry name" value="CRYPTIC LOCI REGULATOR 2"/>
    <property type="match status" value="1"/>
</dbReference>
<evidence type="ECO:0000313" key="4">
    <source>
        <dbReference type="EMBL" id="RXK42560.1"/>
    </source>
</evidence>
<feature type="region of interest" description="Disordered" evidence="1">
    <location>
        <begin position="497"/>
        <end position="523"/>
    </location>
</feature>
<feature type="domain" description="Cryptic loci regulator 2 N-terminal" evidence="3">
    <location>
        <begin position="72"/>
        <end position="136"/>
    </location>
</feature>
<dbReference type="InterPro" id="IPR018839">
    <property type="entry name" value="Tscrpt-silencing_Clr2_C"/>
</dbReference>
<dbReference type="GO" id="GO:0070824">
    <property type="term" value="C:SHREC complex"/>
    <property type="evidence" value="ECO:0007669"/>
    <property type="project" value="InterPro"/>
</dbReference>
<evidence type="ECO:0000259" key="2">
    <source>
        <dbReference type="Pfam" id="PF10383"/>
    </source>
</evidence>
<dbReference type="AlphaFoldDB" id="A0A4Q1BWN2"/>
<accession>A0A4Q1BWN2</accession>
<proteinExistence type="predicted"/>
<dbReference type="EMBL" id="SDIL01000001">
    <property type="protein sequence ID" value="RXK42560.1"/>
    <property type="molecule type" value="Genomic_DNA"/>
</dbReference>
<comment type="caution">
    <text evidence="4">The sequence shown here is derived from an EMBL/GenBank/DDBJ whole genome shotgun (WGS) entry which is preliminary data.</text>
</comment>
<dbReference type="InParanoid" id="A0A4Q1BWN2"/>
<feature type="domain" description="Cryptic loci regulator 2 C-terminal" evidence="2">
    <location>
        <begin position="419"/>
        <end position="546"/>
    </location>
</feature>
<evidence type="ECO:0000256" key="1">
    <source>
        <dbReference type="SAM" id="MobiDB-lite"/>
    </source>
</evidence>
<dbReference type="OrthoDB" id="2421327at2759"/>
<dbReference type="PANTHER" id="PTHR38046:SF1">
    <property type="entry name" value="CRYPTIC LOCI REGULATOR 2"/>
    <property type="match status" value="1"/>
</dbReference>
<dbReference type="InterPro" id="IPR031915">
    <property type="entry name" value="Clr2_N"/>
</dbReference>